<gene>
    <name evidence="6" type="ORF">SAMN02746011_01384</name>
</gene>
<dbReference type="SUPFAM" id="SSF53067">
    <property type="entry name" value="Actin-like ATPase domain"/>
    <property type="match status" value="2"/>
</dbReference>
<evidence type="ECO:0000313" key="7">
    <source>
        <dbReference type="Proteomes" id="UP000189941"/>
    </source>
</evidence>
<dbReference type="Proteomes" id="UP000189941">
    <property type="component" value="Unassembled WGS sequence"/>
</dbReference>
<dbReference type="AlphaFoldDB" id="A0A1T4MBX5"/>
<proteinExistence type="inferred from homology"/>
<dbReference type="InterPro" id="IPR018485">
    <property type="entry name" value="FGGY_C"/>
</dbReference>
<dbReference type="PANTHER" id="PTHR43095:SF2">
    <property type="entry name" value="GLUCONOKINASE"/>
    <property type="match status" value="1"/>
</dbReference>
<protein>
    <submittedName>
        <fullName evidence="6">Gluconokinase</fullName>
    </submittedName>
</protein>
<evidence type="ECO:0000313" key="6">
    <source>
        <dbReference type="EMBL" id="SJZ64367.1"/>
    </source>
</evidence>
<dbReference type="InterPro" id="IPR050406">
    <property type="entry name" value="FGGY_Carb_Kinase"/>
</dbReference>
<organism evidence="6 7">
    <name type="scientific">Globicatella sulfidifaciens DSM 15739</name>
    <dbReference type="NCBI Taxonomy" id="1121925"/>
    <lineage>
        <taxon>Bacteria</taxon>
        <taxon>Bacillati</taxon>
        <taxon>Bacillota</taxon>
        <taxon>Bacilli</taxon>
        <taxon>Lactobacillales</taxon>
        <taxon>Aerococcaceae</taxon>
        <taxon>Globicatella</taxon>
    </lineage>
</organism>
<dbReference type="PIRSF" id="PIRSF000538">
    <property type="entry name" value="GlpK"/>
    <property type="match status" value="1"/>
</dbReference>
<dbReference type="STRING" id="1121925.SAMN02746011_01384"/>
<feature type="domain" description="Carbohydrate kinase FGGY N-terminal" evidence="4">
    <location>
        <begin position="5"/>
        <end position="208"/>
    </location>
</feature>
<dbReference type="PANTHER" id="PTHR43095">
    <property type="entry name" value="SUGAR KINASE"/>
    <property type="match status" value="1"/>
</dbReference>
<evidence type="ECO:0000256" key="3">
    <source>
        <dbReference type="ARBA" id="ARBA00022777"/>
    </source>
</evidence>
<dbReference type="InterPro" id="IPR018484">
    <property type="entry name" value="FGGY_N"/>
</dbReference>
<evidence type="ECO:0000259" key="4">
    <source>
        <dbReference type="Pfam" id="PF00370"/>
    </source>
</evidence>
<dbReference type="GO" id="GO:0016301">
    <property type="term" value="F:kinase activity"/>
    <property type="evidence" value="ECO:0007669"/>
    <property type="project" value="UniProtKB-KW"/>
</dbReference>
<evidence type="ECO:0000256" key="2">
    <source>
        <dbReference type="ARBA" id="ARBA00022679"/>
    </source>
</evidence>
<keyword evidence="3 6" id="KW-0418">Kinase</keyword>
<evidence type="ECO:0000259" key="5">
    <source>
        <dbReference type="Pfam" id="PF02782"/>
    </source>
</evidence>
<dbReference type="OrthoDB" id="9805576at2"/>
<dbReference type="InterPro" id="IPR000577">
    <property type="entry name" value="Carb_kinase_FGGY"/>
</dbReference>
<keyword evidence="7" id="KW-1185">Reference proteome</keyword>
<dbReference type="Pfam" id="PF00370">
    <property type="entry name" value="FGGY_N"/>
    <property type="match status" value="1"/>
</dbReference>
<dbReference type="EMBL" id="FUWO01000011">
    <property type="protein sequence ID" value="SJZ64367.1"/>
    <property type="molecule type" value="Genomic_DNA"/>
</dbReference>
<dbReference type="RefSeq" id="WP_078756120.1">
    <property type="nucleotide sequence ID" value="NZ_FUWO01000011.1"/>
</dbReference>
<sequence>MSYRYTISIDVGTTNLKLARFDHQLQFEEEWAYRYQEIRSDGLHYELSWSEMQVAILRGLRELKPESNYRIVLTTAMHSILLRDDEYHDLTGIVTWADKRGHQELSLIDDAFKEDLYLSTGTPIHSMNPFYKLYYHLRQPVWHSVAKIYSIKDLIFEFLTGEWWIDVSNASSSGLYDSQRGQWSELALDKLQLNLAQLPLVKECNAAAPLLAEFDLGQAEVVIGTSDGVSSSFVYRSFNDYAVLSFGTSHAVRVIANEMRVDLDSMNFSYIIDQQHYLIGYPSNNAGNVLDWICSVYQTNFKELEAIIKTKTPSNLVFLPFLNGERAPLWDEQAVAKFIGLERHHHREDLLMAMVCGVFYNVRHNVENLKALHPFKGIALTGGLTYSRVLVQLLADIVGLPILVPKDNAAERLGTIMLVDDLTIPIAYEEIAPDLNRHQVFNLNFQHYLAELP</sequence>
<accession>A0A1T4MBX5</accession>
<dbReference type="GO" id="GO:0005975">
    <property type="term" value="P:carbohydrate metabolic process"/>
    <property type="evidence" value="ECO:0007669"/>
    <property type="project" value="InterPro"/>
</dbReference>
<reference evidence="7" key="1">
    <citation type="submission" date="2017-02" db="EMBL/GenBank/DDBJ databases">
        <authorList>
            <person name="Varghese N."/>
            <person name="Submissions S."/>
        </authorList>
    </citation>
    <scope>NUCLEOTIDE SEQUENCE [LARGE SCALE GENOMIC DNA]</scope>
    <source>
        <strain evidence="7">DSM 15739</strain>
    </source>
</reference>
<keyword evidence="2" id="KW-0808">Transferase</keyword>
<evidence type="ECO:0000256" key="1">
    <source>
        <dbReference type="ARBA" id="ARBA00009156"/>
    </source>
</evidence>
<dbReference type="Pfam" id="PF02782">
    <property type="entry name" value="FGGY_C"/>
    <property type="match status" value="1"/>
</dbReference>
<name>A0A1T4MBX5_9LACT</name>
<dbReference type="InterPro" id="IPR043129">
    <property type="entry name" value="ATPase_NBD"/>
</dbReference>
<feature type="domain" description="Carbohydrate kinase FGGY C-terminal" evidence="5">
    <location>
        <begin position="243"/>
        <end position="418"/>
    </location>
</feature>
<dbReference type="Gene3D" id="3.30.420.40">
    <property type="match status" value="2"/>
</dbReference>
<comment type="similarity">
    <text evidence="1">Belongs to the FGGY kinase family.</text>
</comment>